<feature type="domain" description="ABC transporter" evidence="4">
    <location>
        <begin position="4"/>
        <end position="234"/>
    </location>
</feature>
<dbReference type="Pfam" id="PF08402">
    <property type="entry name" value="TOBE_2"/>
    <property type="match status" value="1"/>
</dbReference>
<evidence type="ECO:0000256" key="3">
    <source>
        <dbReference type="ARBA" id="ARBA00022840"/>
    </source>
</evidence>
<dbReference type="RefSeq" id="WP_276568593.1">
    <property type="nucleotide sequence ID" value="NZ_CP053661.1"/>
</dbReference>
<dbReference type="GO" id="GO:0005524">
    <property type="term" value="F:ATP binding"/>
    <property type="evidence" value="ECO:0007669"/>
    <property type="project" value="UniProtKB-KW"/>
</dbReference>
<accession>A0A6M8BHU0</accession>
<dbReference type="PROSITE" id="PS00211">
    <property type="entry name" value="ABC_TRANSPORTER_1"/>
    <property type="match status" value="1"/>
</dbReference>
<dbReference type="InterPro" id="IPR027417">
    <property type="entry name" value="P-loop_NTPase"/>
</dbReference>
<name>A0A6M8BHU0_9CYAN</name>
<dbReference type="Gene3D" id="2.40.50.100">
    <property type="match status" value="1"/>
</dbReference>
<dbReference type="InterPro" id="IPR047641">
    <property type="entry name" value="ABC_transpr_MalK/UgpC-like"/>
</dbReference>
<dbReference type="InterPro" id="IPR013611">
    <property type="entry name" value="Transp-assoc_OB_typ2"/>
</dbReference>
<dbReference type="Gene3D" id="2.40.50.140">
    <property type="entry name" value="Nucleic acid-binding proteins"/>
    <property type="match status" value="1"/>
</dbReference>
<protein>
    <submittedName>
        <fullName evidence="5">ABC transporter ATP-binding protein</fullName>
    </submittedName>
</protein>
<dbReference type="InterPro" id="IPR003593">
    <property type="entry name" value="AAA+_ATPase"/>
</dbReference>
<dbReference type="Proteomes" id="UP000505210">
    <property type="component" value="Chromosome"/>
</dbReference>
<evidence type="ECO:0000259" key="4">
    <source>
        <dbReference type="PROSITE" id="PS50893"/>
    </source>
</evidence>
<evidence type="ECO:0000256" key="2">
    <source>
        <dbReference type="ARBA" id="ARBA00022741"/>
    </source>
</evidence>
<dbReference type="PANTHER" id="PTHR43875:SF1">
    <property type="entry name" value="OSMOPROTECTIVE COMPOUNDS UPTAKE ATP-BINDING PROTEIN GGTA"/>
    <property type="match status" value="1"/>
</dbReference>
<dbReference type="Pfam" id="PF00005">
    <property type="entry name" value="ABC_tran"/>
    <property type="match status" value="1"/>
</dbReference>
<dbReference type="Gene3D" id="3.40.50.300">
    <property type="entry name" value="P-loop containing nucleotide triphosphate hydrolases"/>
    <property type="match status" value="1"/>
</dbReference>
<dbReference type="InterPro" id="IPR003439">
    <property type="entry name" value="ABC_transporter-like_ATP-bd"/>
</dbReference>
<dbReference type="AlphaFoldDB" id="A0A6M8BHU0"/>
<sequence>MARIALNQITRIFNATTAIADITFEVPDGQFWVMVGPSGCGKSTILRTIAGLEMATSGDLYIGDRRVNDLPARQRDVAMVFQNYALYPHMTVAENLAFGLRMRGADVRTIQSRIEAVAQSLGLTPLLDRKPGQLSGGQQQRVALGRAIARKPQAFLMDEPLSNLDAQLRDDTRAELKQLHQQLGITTIYVTHDQTEAMTLADQIVVLNQGRIQQIGPPQEIYQQPANQMVATFVGNPPMNLLNAVYLENRLHIGEQVLPCPAELQSVLGDSRRESAPHRLRERVANRPERSINLGIRPEQLQIAPDGIAPDGIAPDGEDGRLVAQVTLVEPLGRETLVRAKLPGVARPINLLAAPERAVQVGDRLSLRFDERALVGFDPETGDRLR</sequence>
<dbReference type="InterPro" id="IPR012340">
    <property type="entry name" value="NA-bd_OB-fold"/>
</dbReference>
<dbReference type="SMART" id="SM00382">
    <property type="entry name" value="AAA"/>
    <property type="match status" value="1"/>
</dbReference>
<reference evidence="5 6" key="1">
    <citation type="submission" date="2020-05" db="EMBL/GenBank/DDBJ databases">
        <title>Complete genome sequence of of a novel Thermoleptolyngbya strain isolated from hot springs of Ganzi, Sichuan China.</title>
        <authorList>
            <person name="Tang J."/>
            <person name="Daroch M."/>
            <person name="Li L."/>
            <person name="Waleron K."/>
            <person name="Waleron M."/>
            <person name="Waleron M."/>
        </authorList>
    </citation>
    <scope>NUCLEOTIDE SEQUENCE [LARGE SCALE GENOMIC DNA]</scope>
    <source>
        <strain evidence="5 6">PKUAC-SCTA183</strain>
    </source>
</reference>
<organism evidence="5 6">
    <name type="scientific">Thermoleptolyngbya sichuanensis A183</name>
    <dbReference type="NCBI Taxonomy" id="2737172"/>
    <lineage>
        <taxon>Bacteria</taxon>
        <taxon>Bacillati</taxon>
        <taxon>Cyanobacteriota</taxon>
        <taxon>Cyanophyceae</taxon>
        <taxon>Oculatellales</taxon>
        <taxon>Oculatellaceae</taxon>
        <taxon>Thermoleptolyngbya</taxon>
        <taxon>Thermoleptolyngbya sichuanensis</taxon>
    </lineage>
</organism>
<keyword evidence="6" id="KW-1185">Reference proteome</keyword>
<dbReference type="GO" id="GO:0016887">
    <property type="term" value="F:ATP hydrolysis activity"/>
    <property type="evidence" value="ECO:0007669"/>
    <property type="project" value="InterPro"/>
</dbReference>
<evidence type="ECO:0000313" key="6">
    <source>
        <dbReference type="Proteomes" id="UP000505210"/>
    </source>
</evidence>
<proteinExistence type="predicted"/>
<dbReference type="GO" id="GO:0055052">
    <property type="term" value="C:ATP-binding cassette (ABC) transporter complex, substrate-binding subunit-containing"/>
    <property type="evidence" value="ECO:0007669"/>
    <property type="project" value="TreeGrafter"/>
</dbReference>
<dbReference type="CDD" id="cd03301">
    <property type="entry name" value="ABC_MalK_N"/>
    <property type="match status" value="1"/>
</dbReference>
<dbReference type="InterPro" id="IPR008995">
    <property type="entry name" value="Mo/tungstate-bd_C_term_dom"/>
</dbReference>
<evidence type="ECO:0000256" key="1">
    <source>
        <dbReference type="ARBA" id="ARBA00022448"/>
    </source>
</evidence>
<dbReference type="GO" id="GO:0140359">
    <property type="term" value="F:ABC-type transporter activity"/>
    <property type="evidence" value="ECO:0007669"/>
    <property type="project" value="InterPro"/>
</dbReference>
<dbReference type="SUPFAM" id="SSF52540">
    <property type="entry name" value="P-loop containing nucleoside triphosphate hydrolases"/>
    <property type="match status" value="1"/>
</dbReference>
<dbReference type="EMBL" id="CP053661">
    <property type="protein sequence ID" value="QKD82085.1"/>
    <property type="molecule type" value="Genomic_DNA"/>
</dbReference>
<keyword evidence="2" id="KW-0547">Nucleotide-binding</keyword>
<keyword evidence="3 5" id="KW-0067">ATP-binding</keyword>
<dbReference type="GO" id="GO:0008643">
    <property type="term" value="P:carbohydrate transport"/>
    <property type="evidence" value="ECO:0007669"/>
    <property type="project" value="InterPro"/>
</dbReference>
<evidence type="ECO:0000313" key="5">
    <source>
        <dbReference type="EMBL" id="QKD82085.1"/>
    </source>
</evidence>
<gene>
    <name evidence="5" type="ORF">HPC62_07610</name>
</gene>
<keyword evidence="1" id="KW-0813">Transport</keyword>
<dbReference type="FunFam" id="3.40.50.300:FF:000042">
    <property type="entry name" value="Maltose/maltodextrin ABC transporter, ATP-binding protein"/>
    <property type="match status" value="1"/>
</dbReference>
<dbReference type="PANTHER" id="PTHR43875">
    <property type="entry name" value="MALTODEXTRIN IMPORT ATP-BINDING PROTEIN MSMX"/>
    <property type="match status" value="1"/>
</dbReference>
<dbReference type="PROSITE" id="PS50893">
    <property type="entry name" value="ABC_TRANSPORTER_2"/>
    <property type="match status" value="1"/>
</dbReference>
<dbReference type="InterPro" id="IPR017871">
    <property type="entry name" value="ABC_transporter-like_CS"/>
</dbReference>
<dbReference type="InterPro" id="IPR015855">
    <property type="entry name" value="ABC_transpr_MalK-like"/>
</dbReference>
<dbReference type="KEGG" id="theu:HPC62_07610"/>
<dbReference type="SUPFAM" id="SSF50331">
    <property type="entry name" value="MOP-like"/>
    <property type="match status" value="1"/>
</dbReference>